<proteinExistence type="predicted"/>
<dbReference type="EMBL" id="VSSQ01055147">
    <property type="protein sequence ID" value="MPN09053.1"/>
    <property type="molecule type" value="Genomic_DNA"/>
</dbReference>
<dbReference type="CDD" id="cd02440">
    <property type="entry name" value="AdoMet_MTases"/>
    <property type="match status" value="1"/>
</dbReference>
<name>A0A645F9A7_9ZZZZ</name>
<dbReference type="GO" id="GO:0032259">
    <property type="term" value="P:methylation"/>
    <property type="evidence" value="ECO:0007669"/>
    <property type="project" value="UniProtKB-KW"/>
</dbReference>
<dbReference type="EC" id="2.1.1.-" evidence="3"/>
<keyword evidence="3" id="KW-0687">Ribonucleoprotein</keyword>
<evidence type="ECO:0000256" key="1">
    <source>
        <dbReference type="ARBA" id="ARBA00022603"/>
    </source>
</evidence>
<evidence type="ECO:0000313" key="3">
    <source>
        <dbReference type="EMBL" id="MPN09053.1"/>
    </source>
</evidence>
<dbReference type="Pfam" id="PF06325">
    <property type="entry name" value="PrmA"/>
    <property type="match status" value="1"/>
</dbReference>
<sequence length="162" mass="17290">MAFGTGSHPTTQLCLRFLEDYLKPGDSFLDVGCGSGILTIAAAKLGAGVLSAVDIDELAVHSTIENLKLNGLAEKVRVIHGDLVKQIQEPVRVVTANIVADAILRLLPNIEPLLVSQGLFIASGIITTREEDLVKATEEAGLSILEVRREGDWVAILAQKPL</sequence>
<dbReference type="Gene3D" id="3.40.50.150">
    <property type="entry name" value="Vaccinia Virus protein VP39"/>
    <property type="match status" value="1"/>
</dbReference>
<dbReference type="PANTHER" id="PTHR43648">
    <property type="entry name" value="ELECTRON TRANSFER FLAVOPROTEIN BETA SUBUNIT LYSINE METHYLTRANSFERASE"/>
    <property type="match status" value="1"/>
</dbReference>
<dbReference type="AlphaFoldDB" id="A0A645F9A7"/>
<dbReference type="InterPro" id="IPR050078">
    <property type="entry name" value="Ribosomal_L11_MeTrfase_PrmA"/>
</dbReference>
<accession>A0A645F9A7</accession>
<evidence type="ECO:0000256" key="2">
    <source>
        <dbReference type="ARBA" id="ARBA00022679"/>
    </source>
</evidence>
<organism evidence="3">
    <name type="scientific">bioreactor metagenome</name>
    <dbReference type="NCBI Taxonomy" id="1076179"/>
    <lineage>
        <taxon>unclassified sequences</taxon>
        <taxon>metagenomes</taxon>
        <taxon>ecological metagenomes</taxon>
    </lineage>
</organism>
<comment type="caution">
    <text evidence="3">The sequence shown here is derived from an EMBL/GenBank/DDBJ whole genome shotgun (WGS) entry which is preliminary data.</text>
</comment>
<dbReference type="GO" id="GO:0008276">
    <property type="term" value="F:protein methyltransferase activity"/>
    <property type="evidence" value="ECO:0007669"/>
    <property type="project" value="TreeGrafter"/>
</dbReference>
<keyword evidence="2 3" id="KW-0808">Transferase</keyword>
<dbReference type="PANTHER" id="PTHR43648:SF1">
    <property type="entry name" value="ELECTRON TRANSFER FLAVOPROTEIN BETA SUBUNIT LYSINE METHYLTRANSFERASE"/>
    <property type="match status" value="1"/>
</dbReference>
<gene>
    <name evidence="3" type="primary">prmA_47</name>
    <name evidence="3" type="ORF">SDC9_156341</name>
</gene>
<keyword evidence="1 3" id="KW-0489">Methyltransferase</keyword>
<dbReference type="GO" id="GO:0005840">
    <property type="term" value="C:ribosome"/>
    <property type="evidence" value="ECO:0007669"/>
    <property type="project" value="UniProtKB-KW"/>
</dbReference>
<keyword evidence="3" id="KW-0689">Ribosomal protein</keyword>
<dbReference type="InterPro" id="IPR029063">
    <property type="entry name" value="SAM-dependent_MTases_sf"/>
</dbReference>
<dbReference type="SUPFAM" id="SSF53335">
    <property type="entry name" value="S-adenosyl-L-methionine-dependent methyltransferases"/>
    <property type="match status" value="1"/>
</dbReference>
<protein>
    <submittedName>
        <fullName evidence="3">Ribosomal protein L11 methyltransferase</fullName>
        <ecNumber evidence="3">2.1.1.-</ecNumber>
    </submittedName>
</protein>
<reference evidence="3" key="1">
    <citation type="submission" date="2019-08" db="EMBL/GenBank/DDBJ databases">
        <authorList>
            <person name="Kucharzyk K."/>
            <person name="Murdoch R.W."/>
            <person name="Higgins S."/>
            <person name="Loffler F."/>
        </authorList>
    </citation>
    <scope>NUCLEOTIDE SEQUENCE</scope>
</reference>